<dbReference type="EMBL" id="EAAA01000944">
    <property type="status" value="NOT_ANNOTATED_CDS"/>
    <property type="molecule type" value="Genomic_DNA"/>
</dbReference>
<accession>H2Y0C7</accession>
<reference evidence="3" key="1">
    <citation type="journal article" date="2002" name="Science">
        <title>The draft genome of Ciona intestinalis: insights into chordate and vertebrate origins.</title>
        <authorList>
            <person name="Dehal P."/>
            <person name="Satou Y."/>
            <person name="Campbell R.K."/>
            <person name="Chapman J."/>
            <person name="Degnan B."/>
            <person name="De Tomaso A."/>
            <person name="Davidson B."/>
            <person name="Di Gregorio A."/>
            <person name="Gelpke M."/>
            <person name="Goodstein D.M."/>
            <person name="Harafuji N."/>
            <person name="Hastings K.E."/>
            <person name="Ho I."/>
            <person name="Hotta K."/>
            <person name="Huang W."/>
            <person name="Kawashima T."/>
            <person name="Lemaire P."/>
            <person name="Martinez D."/>
            <person name="Meinertzhagen I.A."/>
            <person name="Necula S."/>
            <person name="Nonaka M."/>
            <person name="Putnam N."/>
            <person name="Rash S."/>
            <person name="Saiga H."/>
            <person name="Satake M."/>
            <person name="Terry A."/>
            <person name="Yamada L."/>
            <person name="Wang H.G."/>
            <person name="Awazu S."/>
            <person name="Azumi K."/>
            <person name="Boore J."/>
            <person name="Branno M."/>
            <person name="Chin-Bow S."/>
            <person name="DeSantis R."/>
            <person name="Doyle S."/>
            <person name="Francino P."/>
            <person name="Keys D.N."/>
            <person name="Haga S."/>
            <person name="Hayashi H."/>
            <person name="Hino K."/>
            <person name="Imai K.S."/>
            <person name="Inaba K."/>
            <person name="Kano S."/>
            <person name="Kobayashi K."/>
            <person name="Kobayashi M."/>
            <person name="Lee B.I."/>
            <person name="Makabe K.W."/>
            <person name="Manohar C."/>
            <person name="Matassi G."/>
            <person name="Medina M."/>
            <person name="Mochizuki Y."/>
            <person name="Mount S."/>
            <person name="Morishita T."/>
            <person name="Miura S."/>
            <person name="Nakayama A."/>
            <person name="Nishizaka S."/>
            <person name="Nomoto H."/>
            <person name="Ohta F."/>
            <person name="Oishi K."/>
            <person name="Rigoutsos I."/>
            <person name="Sano M."/>
            <person name="Sasaki A."/>
            <person name="Sasakura Y."/>
            <person name="Shoguchi E."/>
            <person name="Shin-i T."/>
            <person name="Spagnuolo A."/>
            <person name="Stainier D."/>
            <person name="Suzuki M.M."/>
            <person name="Tassy O."/>
            <person name="Takatori N."/>
            <person name="Tokuoka M."/>
            <person name="Yagi K."/>
            <person name="Yoshizaki F."/>
            <person name="Wada S."/>
            <person name="Zhang C."/>
            <person name="Hyatt P.D."/>
            <person name="Larimer F."/>
            <person name="Detter C."/>
            <person name="Doggett N."/>
            <person name="Glavina T."/>
            <person name="Hawkins T."/>
            <person name="Richardson P."/>
            <person name="Lucas S."/>
            <person name="Kohara Y."/>
            <person name="Levine M."/>
            <person name="Satoh N."/>
            <person name="Rokhsar D.S."/>
        </authorList>
    </citation>
    <scope>NUCLEOTIDE SEQUENCE [LARGE SCALE GENOMIC DNA]</scope>
</reference>
<dbReference type="AlphaFoldDB" id="H2Y0C7"/>
<feature type="compositionally biased region" description="Pro residues" evidence="1">
    <location>
        <begin position="434"/>
        <end position="450"/>
    </location>
</feature>
<evidence type="ECO:0000313" key="2">
    <source>
        <dbReference type="Ensembl" id="ENSCINP00000035361.1"/>
    </source>
</evidence>
<dbReference type="InParanoid" id="H2Y0C7"/>
<feature type="compositionally biased region" description="Low complexity" evidence="1">
    <location>
        <begin position="229"/>
        <end position="244"/>
    </location>
</feature>
<feature type="compositionally biased region" description="Polar residues" evidence="1">
    <location>
        <begin position="284"/>
        <end position="293"/>
    </location>
</feature>
<feature type="region of interest" description="Disordered" evidence="1">
    <location>
        <begin position="173"/>
        <end position="450"/>
    </location>
</feature>
<feature type="compositionally biased region" description="Low complexity" evidence="1">
    <location>
        <begin position="301"/>
        <end position="315"/>
    </location>
</feature>
<feature type="compositionally biased region" description="Basic residues" evidence="1">
    <location>
        <begin position="219"/>
        <end position="228"/>
    </location>
</feature>
<feature type="region of interest" description="Disordered" evidence="1">
    <location>
        <begin position="87"/>
        <end position="139"/>
    </location>
</feature>
<name>H2Y0C7_CIOIN</name>
<evidence type="ECO:0000313" key="3">
    <source>
        <dbReference type="Proteomes" id="UP000008144"/>
    </source>
</evidence>
<dbReference type="HOGENOM" id="CLU_609113_0_0_1"/>
<reference evidence="2" key="2">
    <citation type="journal article" date="2008" name="Genome Biol.">
        <title>Improved genome assembly and evidence-based global gene model set for the chordate Ciona intestinalis: new insight into intron and operon populations.</title>
        <authorList>
            <person name="Satou Y."/>
            <person name="Mineta K."/>
            <person name="Ogasawara M."/>
            <person name="Sasakura Y."/>
            <person name="Shoguchi E."/>
            <person name="Ueno K."/>
            <person name="Yamada L."/>
            <person name="Matsumoto J."/>
            <person name="Wasserscheid J."/>
            <person name="Dewar K."/>
            <person name="Wiley G.B."/>
            <person name="Macmil S.L."/>
            <person name="Roe B.A."/>
            <person name="Zeller R.W."/>
            <person name="Hastings K.E."/>
            <person name="Lemaire P."/>
            <person name="Lindquist E."/>
            <person name="Endo T."/>
            <person name="Hotta K."/>
            <person name="Inaba K."/>
        </authorList>
    </citation>
    <scope>NUCLEOTIDE SEQUENCE [LARGE SCALE GENOMIC DNA]</scope>
    <source>
        <strain evidence="2">wild type</strain>
    </source>
</reference>
<feature type="compositionally biased region" description="Polar residues" evidence="1">
    <location>
        <begin position="386"/>
        <end position="395"/>
    </location>
</feature>
<feature type="compositionally biased region" description="Basic and acidic residues" evidence="1">
    <location>
        <begin position="245"/>
        <end position="258"/>
    </location>
</feature>
<feature type="compositionally biased region" description="Polar residues" evidence="1">
    <location>
        <begin position="403"/>
        <end position="415"/>
    </location>
</feature>
<feature type="compositionally biased region" description="Polar residues" evidence="1">
    <location>
        <begin position="316"/>
        <end position="327"/>
    </location>
</feature>
<feature type="compositionally biased region" description="Basic residues" evidence="1">
    <location>
        <begin position="259"/>
        <end position="280"/>
    </location>
</feature>
<protein>
    <submittedName>
        <fullName evidence="2">Uncharacterized protein</fullName>
    </submittedName>
</protein>
<feature type="compositionally biased region" description="Basic and acidic residues" evidence="1">
    <location>
        <begin position="200"/>
        <end position="210"/>
    </location>
</feature>
<sequence length="450" mass="49851">MEANLTAVGVYEDFDENDETVTAAVYSFAQQVDNLPSDPIPAYGYLPMSGASSTTEINYEQMDSDVKLESIDYTSQVVPPPVIKKKSTREYHEIDPNGNISVPPPPTREAPKLPTHFNNQPQQLEYEPPPLPPDNPVGRRSVVFSKQKKLMVVQQLKENTSMKKLNYIDVEVTSNSSGGPRSNPVHRKTNYSDVTVLSESDARNSEKNESGDENLSSNKKQKDRKKKSSFLPFSSKDNTSSSPKSAKEEVLTDFEKERNKIKRISGRFRRKKDKDKKKKDRNSDGSISQSFESDSGYDIDSSSTTVSSETSQSYTINTSSGSAQSSGDGEVRALQCGVPYAYGDSGDTKKWHKVLPTTKDAVERRRSSDATSPFKRNERIYKKSLSHGNIESTMSVYPPETDGCTSDRNSGNYEGSPNKDPPKVSSFLHCGPPNINPPDRPPPKPTNPSP</sequence>
<keyword evidence="3" id="KW-1185">Reference proteome</keyword>
<reference evidence="2" key="3">
    <citation type="submission" date="2025-08" db="UniProtKB">
        <authorList>
            <consortium name="Ensembl"/>
        </authorList>
    </citation>
    <scope>IDENTIFICATION</scope>
</reference>
<evidence type="ECO:0000256" key="1">
    <source>
        <dbReference type="SAM" id="MobiDB-lite"/>
    </source>
</evidence>
<proteinExistence type="predicted"/>
<organism evidence="2 3">
    <name type="scientific">Ciona intestinalis</name>
    <name type="common">Transparent sea squirt</name>
    <name type="synonym">Ascidia intestinalis</name>
    <dbReference type="NCBI Taxonomy" id="7719"/>
    <lineage>
        <taxon>Eukaryota</taxon>
        <taxon>Metazoa</taxon>
        <taxon>Chordata</taxon>
        <taxon>Tunicata</taxon>
        <taxon>Ascidiacea</taxon>
        <taxon>Phlebobranchia</taxon>
        <taxon>Cionidae</taxon>
        <taxon>Ciona</taxon>
    </lineage>
</organism>
<reference evidence="2" key="4">
    <citation type="submission" date="2025-09" db="UniProtKB">
        <authorList>
            <consortium name="Ensembl"/>
        </authorList>
    </citation>
    <scope>IDENTIFICATION</scope>
</reference>
<dbReference type="Proteomes" id="UP000008144">
    <property type="component" value="Chromosome 12"/>
</dbReference>
<dbReference type="Ensembl" id="ENSCINT00000033735.1">
    <property type="protein sequence ID" value="ENSCINP00000035361.1"/>
    <property type="gene ID" value="ENSCING00000024665.1"/>
</dbReference>